<dbReference type="EMBL" id="JBHUIY010000042">
    <property type="protein sequence ID" value="MFD2235321.1"/>
    <property type="molecule type" value="Genomic_DNA"/>
</dbReference>
<protein>
    <submittedName>
        <fullName evidence="1">Uncharacterized protein</fullName>
    </submittedName>
</protein>
<evidence type="ECO:0000313" key="1">
    <source>
        <dbReference type="EMBL" id="MFD2235321.1"/>
    </source>
</evidence>
<comment type="caution">
    <text evidence="1">The sequence shown here is derived from an EMBL/GenBank/DDBJ whole genome shotgun (WGS) entry which is preliminary data.</text>
</comment>
<dbReference type="Proteomes" id="UP001597296">
    <property type="component" value="Unassembled WGS sequence"/>
</dbReference>
<sequence>MAQGHLRRHPEGTAMYKLSVEVGGDWVEHSHDPVFKTQGADNEEKRLVAGVPKGDSSVFRALVNQLTPPYLFLYVLHTPRGEGEPGRYQSPALERDEFNAFLDRYSSFWSGDGRHDVWAHSPSENATVVWDRHNLIFAYGPLERFASALRSMGFEAGNLNSSFPHQHHYRQEFDGDAAAILSAMNWSRSPLHPSDEQWTEG</sequence>
<organism evidence="1 2">
    <name type="scientific">Phaeospirillum tilakii</name>
    <dbReference type="NCBI Taxonomy" id="741673"/>
    <lineage>
        <taxon>Bacteria</taxon>
        <taxon>Pseudomonadati</taxon>
        <taxon>Pseudomonadota</taxon>
        <taxon>Alphaproteobacteria</taxon>
        <taxon>Rhodospirillales</taxon>
        <taxon>Rhodospirillaceae</taxon>
        <taxon>Phaeospirillum</taxon>
    </lineage>
</organism>
<accession>A0ABW5CEI8</accession>
<name>A0ABW5CEI8_9PROT</name>
<dbReference type="RefSeq" id="WP_377318393.1">
    <property type="nucleotide sequence ID" value="NZ_JBHUIY010000042.1"/>
</dbReference>
<keyword evidence="2" id="KW-1185">Reference proteome</keyword>
<proteinExistence type="predicted"/>
<evidence type="ECO:0000313" key="2">
    <source>
        <dbReference type="Proteomes" id="UP001597296"/>
    </source>
</evidence>
<reference evidence="2" key="1">
    <citation type="journal article" date="2019" name="Int. J. Syst. Evol. Microbiol.">
        <title>The Global Catalogue of Microorganisms (GCM) 10K type strain sequencing project: providing services to taxonomists for standard genome sequencing and annotation.</title>
        <authorList>
            <consortium name="The Broad Institute Genomics Platform"/>
            <consortium name="The Broad Institute Genome Sequencing Center for Infectious Disease"/>
            <person name="Wu L."/>
            <person name="Ma J."/>
        </authorList>
    </citation>
    <scope>NUCLEOTIDE SEQUENCE [LARGE SCALE GENOMIC DNA]</scope>
    <source>
        <strain evidence="2">KCTC 15012</strain>
    </source>
</reference>
<gene>
    <name evidence="1" type="ORF">ACFSNB_16055</name>
</gene>